<evidence type="ECO:0000313" key="2">
    <source>
        <dbReference type="Proteomes" id="UP000300926"/>
    </source>
</evidence>
<organism evidence="1 2">
    <name type="scientific">Escherichia coli</name>
    <dbReference type="NCBI Taxonomy" id="562"/>
    <lineage>
        <taxon>Bacteria</taxon>
        <taxon>Pseudomonadati</taxon>
        <taxon>Pseudomonadota</taxon>
        <taxon>Gammaproteobacteria</taxon>
        <taxon>Enterobacterales</taxon>
        <taxon>Enterobacteriaceae</taxon>
        <taxon>Escherichia</taxon>
    </lineage>
</organism>
<accession>A0A3L4JWS4</accession>
<dbReference type="Proteomes" id="UP000300926">
    <property type="component" value="Unassembled WGS sequence"/>
</dbReference>
<dbReference type="AlphaFoldDB" id="A0A3L4JWS4"/>
<evidence type="ECO:0000313" key="1">
    <source>
        <dbReference type="EMBL" id="GCO17776.1"/>
    </source>
</evidence>
<dbReference type="RefSeq" id="WP_072020654.1">
    <property type="nucleotide sequence ID" value="NZ_BFIH01000026.1"/>
</dbReference>
<sequence length="105" mass="11697">MSIVDDSHLTDEVVNAAFEGTNFGRTDFRTILAETVMKRAAGYHSGYTATTICIRLGLLGKHDRPTKLGLTFAFHHYYRPCVREALISHNSLEVWAKLGAQESAK</sequence>
<gene>
    <name evidence="1" type="ORF">ExPECSC038_01001</name>
</gene>
<name>A0A3L4JWS4_ECOLX</name>
<protein>
    <submittedName>
        <fullName evidence="1">Uncharacterized protein</fullName>
    </submittedName>
</protein>
<reference evidence="1 2" key="1">
    <citation type="submission" date="2018-04" db="EMBL/GenBank/DDBJ databases">
        <title>Large scale genomics of bovine and human commensal E. coli to reveal the emerging process of EHEC.</title>
        <authorList>
            <person name="Arimizu Y."/>
            <person name="Ogura Y."/>
        </authorList>
    </citation>
    <scope>NUCLEOTIDE SEQUENCE [LARGE SCALE GENOMIC DNA]</scope>
    <source>
        <strain evidence="1 2">ECSC038</strain>
    </source>
</reference>
<dbReference type="EMBL" id="BFIH01000026">
    <property type="protein sequence ID" value="GCO17776.1"/>
    <property type="molecule type" value="Genomic_DNA"/>
</dbReference>
<comment type="caution">
    <text evidence="1">The sequence shown here is derived from an EMBL/GenBank/DDBJ whole genome shotgun (WGS) entry which is preliminary data.</text>
</comment>
<proteinExistence type="predicted"/>